<dbReference type="EMBL" id="CP035758">
    <property type="protein sequence ID" value="QBD76976.1"/>
    <property type="molecule type" value="Genomic_DNA"/>
</dbReference>
<dbReference type="InterPro" id="IPR011990">
    <property type="entry name" value="TPR-like_helical_dom_sf"/>
</dbReference>
<dbReference type="InterPro" id="IPR041617">
    <property type="entry name" value="TPR_MalT"/>
</dbReference>
<dbReference type="SMART" id="SM00421">
    <property type="entry name" value="HTH_LUXR"/>
    <property type="match status" value="1"/>
</dbReference>
<feature type="domain" description="HTH luxR-type" evidence="4">
    <location>
        <begin position="1004"/>
        <end position="1069"/>
    </location>
</feature>
<dbReference type="Proteomes" id="UP000290365">
    <property type="component" value="Chromosome"/>
</dbReference>
<dbReference type="PRINTS" id="PR00038">
    <property type="entry name" value="HTHLUXR"/>
</dbReference>
<dbReference type="PANTHER" id="PTHR44688:SF16">
    <property type="entry name" value="DNA-BINDING TRANSCRIPTIONAL ACTIVATOR DEVR_DOSR"/>
    <property type="match status" value="1"/>
</dbReference>
<dbReference type="InterPro" id="IPR036388">
    <property type="entry name" value="WH-like_DNA-bd_sf"/>
</dbReference>
<keyword evidence="3" id="KW-0804">Transcription</keyword>
<dbReference type="CDD" id="cd06170">
    <property type="entry name" value="LuxR_C_like"/>
    <property type="match status" value="1"/>
</dbReference>
<name>A0A4P6JQD7_KTERU</name>
<evidence type="ECO:0000313" key="5">
    <source>
        <dbReference type="EMBL" id="QBD76976.1"/>
    </source>
</evidence>
<dbReference type="SUPFAM" id="SSF46894">
    <property type="entry name" value="C-terminal effector domain of the bipartite response regulators"/>
    <property type="match status" value="1"/>
</dbReference>
<dbReference type="InterPro" id="IPR059106">
    <property type="entry name" value="WHD_MalT"/>
</dbReference>
<gene>
    <name evidence="5" type="ORF">EPA93_13570</name>
</gene>
<dbReference type="OrthoDB" id="135557at2"/>
<evidence type="ECO:0000313" key="6">
    <source>
        <dbReference type="Proteomes" id="UP000290365"/>
    </source>
</evidence>
<evidence type="ECO:0000259" key="4">
    <source>
        <dbReference type="PROSITE" id="PS50043"/>
    </source>
</evidence>
<dbReference type="InterPro" id="IPR016032">
    <property type="entry name" value="Sig_transdc_resp-reg_C-effctor"/>
</dbReference>
<proteinExistence type="predicted"/>
<keyword evidence="1" id="KW-0805">Transcription regulation</keyword>
<dbReference type="InterPro" id="IPR027417">
    <property type="entry name" value="P-loop_NTPase"/>
</dbReference>
<dbReference type="PROSITE" id="PS00622">
    <property type="entry name" value="HTH_LUXR_1"/>
    <property type="match status" value="1"/>
</dbReference>
<keyword evidence="6" id="KW-1185">Reference proteome</keyword>
<dbReference type="SUPFAM" id="SSF48452">
    <property type="entry name" value="TPR-like"/>
    <property type="match status" value="2"/>
</dbReference>
<dbReference type="InterPro" id="IPR000792">
    <property type="entry name" value="Tscrpt_reg_LuxR_C"/>
</dbReference>
<dbReference type="Gene3D" id="1.10.10.10">
    <property type="entry name" value="Winged helix-like DNA-binding domain superfamily/Winged helix DNA-binding domain"/>
    <property type="match status" value="1"/>
</dbReference>
<sequence>MPKVISDAVIWSAKQNIYVQRSQGSLDLQPITGEQEQWFSWLAVRSAFAFQGQQGHLTLRKEARARKEEYWYAFRCQNRRTIKRYVGRTADLTLARLEEIATEIAAAFARAQKEAQEAVYEPQESSSGSLLLMPKLRLPHLHSSLIVRERLMQRLDAALEGKLTVLCAPAGFGKTILVRQWIASRSECNLLPSVAWVSLDASDNDPLRFWRYVLTACQGWYNRQDQHLLDLLSCSIQPSIAQSARKSLGLENVLTSFLNELSQQNISGLLVLEDYHLIAEARIHETLNFLLAHMPETLHIVLITRYEPPLSLVRLRANGDLHEISASDLRFSFEETTTFLQEFALSVETLQRLNTHLEGWAAGLRLLLLSLQRKTTQAQIEQLLASFSGTHRPVLDYFVTEVLEAQTERLQEFLLRTSVLARLSPALCAAVSGMQESAELLRQIERANLFLDALDDVGEWYRYHALFAQAMQHEARRRLGEREFQALLYMASTWFEQQGMLAEAIETALKMAEGGERAAALIEQFVSREHFYETPEYHTLRRWLEQIPDKWLKQSPLLCLNYAGALLFTQEEEPQDQKIYKQNEELLQRAEESWRASANFPRLGEVFALRAFYTFHRGKYDLAIEYAQQALSWLPEDAALWRGLTLSIVGINAFLRGHLNEARFVIEEVYRLWKTGGNPYTRQVGVLFLLSILCFEQGEMHLALRYCRKLEAIASSSDVSFMLQICQAQIYYEWNDLEVLQQLAQAGRPEGQVGDFPDEIIEILSESVLARIAQIRGETQQAVELVGNIVSRLRSFPEEAFLFSHEALCWLVQLSLLRGDLDTAQCWLNELVRLHKSVLHLPDREYLQAPEDPDALDQVRPPEVAPVQVGPLSVPVLQEQRALLMARMSLARGEFADALAILNYVLPNAKKNGRGRHTLQTKLLLAQVYAACSQLPQAYQFLIAALEQAYPQGMQRIFLDEGPALYSLMSQLLPQLEKRPLRDYLRRLLQTFAQTQAGQKTIVTPALNEPLSAQEQRVLRLLVAGYSNAEIARELVVSVNTIRTQVQSIYRKLDVHDRKATGEIARHLRLV</sequence>
<organism evidence="5 6">
    <name type="scientific">Ktedonosporobacter rubrisoli</name>
    <dbReference type="NCBI Taxonomy" id="2509675"/>
    <lineage>
        <taxon>Bacteria</taxon>
        <taxon>Bacillati</taxon>
        <taxon>Chloroflexota</taxon>
        <taxon>Ktedonobacteria</taxon>
        <taxon>Ktedonobacterales</taxon>
        <taxon>Ktedonosporobacteraceae</taxon>
        <taxon>Ktedonosporobacter</taxon>
    </lineage>
</organism>
<dbReference type="GO" id="GO:0003677">
    <property type="term" value="F:DNA binding"/>
    <property type="evidence" value="ECO:0007669"/>
    <property type="project" value="UniProtKB-KW"/>
</dbReference>
<dbReference type="Gene3D" id="3.40.50.300">
    <property type="entry name" value="P-loop containing nucleotide triphosphate hydrolases"/>
    <property type="match status" value="1"/>
</dbReference>
<accession>A0A4P6JQD7</accession>
<dbReference type="AlphaFoldDB" id="A0A4P6JQD7"/>
<dbReference type="KEGG" id="kbs:EPA93_13570"/>
<evidence type="ECO:0000256" key="3">
    <source>
        <dbReference type="ARBA" id="ARBA00023163"/>
    </source>
</evidence>
<evidence type="ECO:0000256" key="1">
    <source>
        <dbReference type="ARBA" id="ARBA00023015"/>
    </source>
</evidence>
<dbReference type="PROSITE" id="PS50043">
    <property type="entry name" value="HTH_LUXR_2"/>
    <property type="match status" value="1"/>
</dbReference>
<dbReference type="SUPFAM" id="SSF52540">
    <property type="entry name" value="P-loop containing nucleoside triphosphate hydrolases"/>
    <property type="match status" value="1"/>
</dbReference>
<keyword evidence="2" id="KW-0238">DNA-binding</keyword>
<dbReference type="Gene3D" id="1.25.40.10">
    <property type="entry name" value="Tetratricopeptide repeat domain"/>
    <property type="match status" value="1"/>
</dbReference>
<dbReference type="Pfam" id="PF00196">
    <property type="entry name" value="GerE"/>
    <property type="match status" value="1"/>
</dbReference>
<dbReference type="Pfam" id="PF25873">
    <property type="entry name" value="WHD_MalT"/>
    <property type="match status" value="1"/>
</dbReference>
<dbReference type="GO" id="GO:0006355">
    <property type="term" value="P:regulation of DNA-templated transcription"/>
    <property type="evidence" value="ECO:0007669"/>
    <property type="project" value="InterPro"/>
</dbReference>
<protein>
    <recommendedName>
        <fullName evidence="4">HTH luxR-type domain-containing protein</fullName>
    </recommendedName>
</protein>
<dbReference type="Pfam" id="PF17874">
    <property type="entry name" value="TPR_MalT"/>
    <property type="match status" value="1"/>
</dbReference>
<dbReference type="PANTHER" id="PTHR44688">
    <property type="entry name" value="DNA-BINDING TRANSCRIPTIONAL ACTIVATOR DEVR_DOSR"/>
    <property type="match status" value="1"/>
</dbReference>
<dbReference type="RefSeq" id="WP_129888040.1">
    <property type="nucleotide sequence ID" value="NZ_CP035758.1"/>
</dbReference>
<evidence type="ECO:0000256" key="2">
    <source>
        <dbReference type="ARBA" id="ARBA00023125"/>
    </source>
</evidence>
<reference evidence="5 6" key="1">
    <citation type="submission" date="2019-01" db="EMBL/GenBank/DDBJ databases">
        <title>Ktedonosporobacter rubrisoli SCAWS-G2.</title>
        <authorList>
            <person name="Huang Y."/>
            <person name="Yan B."/>
        </authorList>
    </citation>
    <scope>NUCLEOTIDE SEQUENCE [LARGE SCALE GENOMIC DNA]</scope>
    <source>
        <strain evidence="5 6">SCAWS-G2</strain>
    </source>
</reference>